<keyword evidence="2" id="KW-1185">Reference proteome</keyword>
<protein>
    <submittedName>
        <fullName evidence="1">Uncharacterized protein</fullName>
    </submittedName>
</protein>
<accession>H5T9K1</accession>
<gene>
    <name evidence="1" type="ORF">GPUN_0843</name>
</gene>
<sequence>MQRKHAVHNKTSRTYLYQQVPAGKFHLEEQNWYVLENILIAYIKHGDISLPGALDLIGCFYSYG</sequence>
<proteinExistence type="predicted"/>
<evidence type="ECO:0000313" key="1">
    <source>
        <dbReference type="EMBL" id="GAB54978.1"/>
    </source>
</evidence>
<reference evidence="1 2" key="2">
    <citation type="journal article" date="2017" name="Antonie Van Leeuwenhoek">
        <title>Rhizobium rhizosphaerae sp. nov., a novel species isolated from rice rhizosphere.</title>
        <authorList>
            <person name="Zhao J.J."/>
            <person name="Zhang J."/>
            <person name="Zhang R.J."/>
            <person name="Zhang C.W."/>
            <person name="Yin H.Q."/>
            <person name="Zhang X.X."/>
        </authorList>
    </citation>
    <scope>NUCLEOTIDE SEQUENCE [LARGE SCALE GENOMIC DNA]</scope>
    <source>
        <strain evidence="1 2">ACAM 611</strain>
    </source>
</reference>
<dbReference type="EMBL" id="BAET01000007">
    <property type="protein sequence ID" value="GAB54978.1"/>
    <property type="molecule type" value="Genomic_DNA"/>
</dbReference>
<comment type="caution">
    <text evidence="1">The sequence shown here is derived from an EMBL/GenBank/DDBJ whole genome shotgun (WGS) entry which is preliminary data.</text>
</comment>
<dbReference type="AlphaFoldDB" id="H5T9K1"/>
<dbReference type="Proteomes" id="UP000053586">
    <property type="component" value="Unassembled WGS sequence"/>
</dbReference>
<organism evidence="1 2">
    <name type="scientific">Glaciecola punicea ACAM 611</name>
    <dbReference type="NCBI Taxonomy" id="1121923"/>
    <lineage>
        <taxon>Bacteria</taxon>
        <taxon>Pseudomonadati</taxon>
        <taxon>Pseudomonadota</taxon>
        <taxon>Gammaproteobacteria</taxon>
        <taxon>Alteromonadales</taxon>
        <taxon>Alteromonadaceae</taxon>
        <taxon>Glaciecola</taxon>
    </lineage>
</organism>
<reference evidence="1 2" key="1">
    <citation type="journal article" date="2012" name="J. Bacteriol.">
        <title>Genome sequence of proteorhodopsin-containing sea ice bacterium Glaciecola punicea ACAM 611T.</title>
        <authorList>
            <person name="Qin Q.-L."/>
            <person name="Xie B.-B."/>
            <person name="Shu Y.-L."/>
            <person name="Rong J.-C."/>
            <person name="Zhao D.-L."/>
            <person name="Zhang X.-Y."/>
            <person name="Chen X.-L."/>
            <person name="Zhou B.-C."/>
            <person name="Zhanga Y.-Z."/>
        </authorList>
    </citation>
    <scope>NUCLEOTIDE SEQUENCE [LARGE SCALE GENOMIC DNA]</scope>
    <source>
        <strain evidence="1 2">ACAM 611</strain>
    </source>
</reference>
<name>H5T9K1_9ALTE</name>
<evidence type="ECO:0000313" key="2">
    <source>
        <dbReference type="Proteomes" id="UP000053586"/>
    </source>
</evidence>